<name>A0A0F9GN16_9ZZZZ</name>
<evidence type="ECO:0000256" key="1">
    <source>
        <dbReference type="SAM" id="Phobius"/>
    </source>
</evidence>
<feature type="transmembrane region" description="Helical" evidence="1">
    <location>
        <begin position="28"/>
        <end position="49"/>
    </location>
</feature>
<proteinExistence type="predicted"/>
<keyword evidence="1" id="KW-0812">Transmembrane</keyword>
<organism evidence="2">
    <name type="scientific">marine sediment metagenome</name>
    <dbReference type="NCBI Taxonomy" id="412755"/>
    <lineage>
        <taxon>unclassified sequences</taxon>
        <taxon>metagenomes</taxon>
        <taxon>ecological metagenomes</taxon>
    </lineage>
</organism>
<accession>A0A0F9GN16</accession>
<reference evidence="2" key="1">
    <citation type="journal article" date="2015" name="Nature">
        <title>Complex archaea that bridge the gap between prokaryotes and eukaryotes.</title>
        <authorList>
            <person name="Spang A."/>
            <person name="Saw J.H."/>
            <person name="Jorgensen S.L."/>
            <person name="Zaremba-Niedzwiedzka K."/>
            <person name="Martijn J."/>
            <person name="Lind A.E."/>
            <person name="van Eijk R."/>
            <person name="Schleper C."/>
            <person name="Guy L."/>
            <person name="Ettema T.J."/>
        </authorList>
    </citation>
    <scope>NUCLEOTIDE SEQUENCE</scope>
</reference>
<evidence type="ECO:0000313" key="2">
    <source>
        <dbReference type="EMBL" id="KKM00179.1"/>
    </source>
</evidence>
<protein>
    <submittedName>
        <fullName evidence="2">Uncharacterized protein</fullName>
    </submittedName>
</protein>
<sequence>MIPNPYEITPTPIDPETYWRAWLGIQGWQTILIATLGLFLIIIGGRYLVIK</sequence>
<comment type="caution">
    <text evidence="2">The sequence shown here is derived from an EMBL/GenBank/DDBJ whole genome shotgun (WGS) entry which is preliminary data.</text>
</comment>
<gene>
    <name evidence="2" type="ORF">LCGC14_1807030</name>
</gene>
<dbReference type="EMBL" id="LAZR01017496">
    <property type="protein sequence ID" value="KKM00179.1"/>
    <property type="molecule type" value="Genomic_DNA"/>
</dbReference>
<keyword evidence="1" id="KW-0472">Membrane</keyword>
<keyword evidence="1" id="KW-1133">Transmembrane helix</keyword>
<dbReference type="AlphaFoldDB" id="A0A0F9GN16"/>